<reference evidence="3 4" key="1">
    <citation type="journal article" date="2022" name="Nat. Genet.">
        <title>Improved pea reference genome and pan-genome highlight genomic features and evolutionary characteristics.</title>
        <authorList>
            <person name="Yang T."/>
            <person name="Liu R."/>
            <person name="Luo Y."/>
            <person name="Hu S."/>
            <person name="Wang D."/>
            <person name="Wang C."/>
            <person name="Pandey M.K."/>
            <person name="Ge S."/>
            <person name="Xu Q."/>
            <person name="Li N."/>
            <person name="Li G."/>
            <person name="Huang Y."/>
            <person name="Saxena R.K."/>
            <person name="Ji Y."/>
            <person name="Li M."/>
            <person name="Yan X."/>
            <person name="He Y."/>
            <person name="Liu Y."/>
            <person name="Wang X."/>
            <person name="Xiang C."/>
            <person name="Varshney R.K."/>
            <person name="Ding H."/>
            <person name="Gao S."/>
            <person name="Zong X."/>
        </authorList>
    </citation>
    <scope>NUCLEOTIDE SEQUENCE [LARGE SCALE GENOMIC DNA]</scope>
    <source>
        <strain evidence="3 4">cv. Zhongwan 6</strain>
    </source>
</reference>
<keyword evidence="4" id="KW-1185">Reference proteome</keyword>
<name>A0A9D4WGH0_PEA</name>
<accession>A0A9D4WGH0</accession>
<dbReference type="PANTHER" id="PTHR47926">
    <property type="entry name" value="PENTATRICOPEPTIDE REPEAT-CONTAINING PROTEIN"/>
    <property type="match status" value="1"/>
</dbReference>
<evidence type="ECO:0000256" key="1">
    <source>
        <dbReference type="ARBA" id="ARBA00022737"/>
    </source>
</evidence>
<evidence type="ECO:0000313" key="3">
    <source>
        <dbReference type="EMBL" id="KAI5401475.1"/>
    </source>
</evidence>
<dbReference type="GO" id="GO:0009451">
    <property type="term" value="P:RNA modification"/>
    <property type="evidence" value="ECO:0007669"/>
    <property type="project" value="InterPro"/>
</dbReference>
<dbReference type="InterPro" id="IPR011990">
    <property type="entry name" value="TPR-like_helical_dom_sf"/>
</dbReference>
<dbReference type="AlphaFoldDB" id="A0A9D4WGH0"/>
<dbReference type="Gene3D" id="1.25.40.10">
    <property type="entry name" value="Tetratricopeptide repeat domain"/>
    <property type="match status" value="1"/>
</dbReference>
<dbReference type="Proteomes" id="UP001058974">
    <property type="component" value="Chromosome 6"/>
</dbReference>
<dbReference type="Gramene" id="Psat06G0608000-T1">
    <property type="protein sequence ID" value="KAI5401475.1"/>
    <property type="gene ID" value="KIW84_066080"/>
</dbReference>
<dbReference type="InterPro" id="IPR002885">
    <property type="entry name" value="PPR_rpt"/>
</dbReference>
<sequence>MDGNEEDSNSQVIEVYKHEEKCIISCTGDDSVVFFFMEKPALKTRTGKAYDVFEGIQQKDIISWNTILAGYARHGFGRQALLVHTGMTDRGTEYFYAMNKAYGIAPNSKHYACVIDLLGGAGRLEEAHNLMKNMPFEPDAATWGALLGASRIHGYTELDSYTLAIWRIHNSAEFN</sequence>
<feature type="repeat" description="PPR" evidence="2">
    <location>
        <begin position="60"/>
        <end position="94"/>
    </location>
</feature>
<gene>
    <name evidence="3" type="ORF">KIW84_066080</name>
</gene>
<protein>
    <recommendedName>
        <fullName evidence="5">Pentatricopeptide repeat-containing protein</fullName>
    </recommendedName>
</protein>
<comment type="caution">
    <text evidence="3">The sequence shown here is derived from an EMBL/GenBank/DDBJ whole genome shotgun (WGS) entry which is preliminary data.</text>
</comment>
<dbReference type="EMBL" id="JAMSHJ010000006">
    <property type="protein sequence ID" value="KAI5401475.1"/>
    <property type="molecule type" value="Genomic_DNA"/>
</dbReference>
<evidence type="ECO:0000313" key="4">
    <source>
        <dbReference type="Proteomes" id="UP001058974"/>
    </source>
</evidence>
<dbReference type="InterPro" id="IPR046960">
    <property type="entry name" value="PPR_At4g14850-like_plant"/>
</dbReference>
<dbReference type="Pfam" id="PF01535">
    <property type="entry name" value="PPR"/>
    <property type="match status" value="2"/>
</dbReference>
<keyword evidence="1" id="KW-0677">Repeat</keyword>
<proteinExistence type="predicted"/>
<evidence type="ECO:0008006" key="5">
    <source>
        <dbReference type="Google" id="ProtNLM"/>
    </source>
</evidence>
<organism evidence="3 4">
    <name type="scientific">Pisum sativum</name>
    <name type="common">Garden pea</name>
    <name type="synonym">Lathyrus oleraceus</name>
    <dbReference type="NCBI Taxonomy" id="3888"/>
    <lineage>
        <taxon>Eukaryota</taxon>
        <taxon>Viridiplantae</taxon>
        <taxon>Streptophyta</taxon>
        <taxon>Embryophyta</taxon>
        <taxon>Tracheophyta</taxon>
        <taxon>Spermatophyta</taxon>
        <taxon>Magnoliopsida</taxon>
        <taxon>eudicotyledons</taxon>
        <taxon>Gunneridae</taxon>
        <taxon>Pentapetalae</taxon>
        <taxon>rosids</taxon>
        <taxon>fabids</taxon>
        <taxon>Fabales</taxon>
        <taxon>Fabaceae</taxon>
        <taxon>Papilionoideae</taxon>
        <taxon>50 kb inversion clade</taxon>
        <taxon>NPAAA clade</taxon>
        <taxon>Hologalegina</taxon>
        <taxon>IRL clade</taxon>
        <taxon>Fabeae</taxon>
        <taxon>Lathyrus</taxon>
    </lineage>
</organism>
<dbReference type="PROSITE" id="PS51375">
    <property type="entry name" value="PPR"/>
    <property type="match status" value="1"/>
</dbReference>
<evidence type="ECO:0000256" key="2">
    <source>
        <dbReference type="PROSITE-ProRule" id="PRU00708"/>
    </source>
</evidence>
<dbReference type="GO" id="GO:0003723">
    <property type="term" value="F:RNA binding"/>
    <property type="evidence" value="ECO:0007669"/>
    <property type="project" value="InterPro"/>
</dbReference>